<proteinExistence type="predicted"/>
<dbReference type="EMBL" id="JASDCQ010000002">
    <property type="protein sequence ID" value="MDN3427355.1"/>
    <property type="molecule type" value="Genomic_DNA"/>
</dbReference>
<dbReference type="Proteomes" id="UP001225873">
    <property type="component" value="Unassembled WGS sequence"/>
</dbReference>
<evidence type="ECO:0000256" key="1">
    <source>
        <dbReference type="SAM" id="Phobius"/>
    </source>
</evidence>
<accession>A0ABT7ZJM4</accession>
<keyword evidence="1" id="KW-1133">Transmembrane helix</keyword>
<gene>
    <name evidence="2" type="ORF">QMA01_08635</name>
</gene>
<sequence>MPNCENCGRKWQWKTIVSKTLKLTNKVTCPYCGKPQYIVPKSRVLTGFFSFLPTFIIIMIGMIFDINVWQVLLSAAGLLLVFLAIYPFTMKLTSEDKSQTFI</sequence>
<protein>
    <recommendedName>
        <fullName evidence="4">CXXC-20-CXXC protein</fullName>
    </recommendedName>
</protein>
<organism evidence="2 3">
    <name type="scientific">Planococcus notacanthi</name>
    <dbReference type="NCBI Taxonomy" id="3035188"/>
    <lineage>
        <taxon>Bacteria</taxon>
        <taxon>Bacillati</taxon>
        <taxon>Bacillota</taxon>
        <taxon>Bacilli</taxon>
        <taxon>Bacillales</taxon>
        <taxon>Caryophanaceae</taxon>
        <taxon>Planococcus</taxon>
    </lineage>
</organism>
<reference evidence="2 3" key="1">
    <citation type="submission" date="2023-03" db="EMBL/GenBank/DDBJ databases">
        <authorList>
            <person name="Uniacke-Lowe S."/>
            <person name="Ross P."/>
            <person name="Hill C."/>
        </authorList>
    </citation>
    <scope>NUCLEOTIDE SEQUENCE [LARGE SCALE GENOMIC DNA]</scope>
    <source>
        <strain evidence="2 3">APC 4016</strain>
    </source>
</reference>
<dbReference type="NCBIfam" id="TIGR04104">
    <property type="entry name" value="cxxc_20_cxxc"/>
    <property type="match status" value="1"/>
</dbReference>
<feature type="transmembrane region" description="Helical" evidence="1">
    <location>
        <begin position="44"/>
        <end position="64"/>
    </location>
</feature>
<dbReference type="RefSeq" id="WP_290214760.1">
    <property type="nucleotide sequence ID" value="NZ_JASDCQ010000002.1"/>
</dbReference>
<comment type="caution">
    <text evidence="2">The sequence shown here is derived from an EMBL/GenBank/DDBJ whole genome shotgun (WGS) entry which is preliminary data.</text>
</comment>
<evidence type="ECO:0000313" key="3">
    <source>
        <dbReference type="Proteomes" id="UP001225873"/>
    </source>
</evidence>
<dbReference type="InterPro" id="IPR026369">
    <property type="entry name" value="CxxC_20_CxxC"/>
</dbReference>
<evidence type="ECO:0000313" key="2">
    <source>
        <dbReference type="EMBL" id="MDN3427355.1"/>
    </source>
</evidence>
<keyword evidence="3" id="KW-1185">Reference proteome</keyword>
<evidence type="ECO:0008006" key="4">
    <source>
        <dbReference type="Google" id="ProtNLM"/>
    </source>
</evidence>
<keyword evidence="1" id="KW-0472">Membrane</keyword>
<keyword evidence="1" id="KW-0812">Transmembrane</keyword>
<name>A0ABT7ZJM4_9BACL</name>
<feature type="transmembrane region" description="Helical" evidence="1">
    <location>
        <begin position="70"/>
        <end position="89"/>
    </location>
</feature>